<keyword evidence="3" id="KW-1185">Reference proteome</keyword>
<dbReference type="Proteomes" id="UP000030661">
    <property type="component" value="Unassembled WGS sequence"/>
</dbReference>
<dbReference type="AlphaFoldDB" id="A0A081C6V3"/>
<name>A0A081C6V3_VECG1</name>
<reference evidence="2" key="1">
    <citation type="journal article" date="2015" name="PeerJ">
        <title>First genomic representation of candidate bacterial phylum KSB3 points to enhanced environmental sensing as a trigger of wastewater bulking.</title>
        <authorList>
            <person name="Sekiguchi Y."/>
            <person name="Ohashi A."/>
            <person name="Parks D.H."/>
            <person name="Yamauchi T."/>
            <person name="Tyson G.W."/>
            <person name="Hugenholtz P."/>
        </authorList>
    </citation>
    <scope>NUCLEOTIDE SEQUENCE [LARGE SCALE GENOMIC DNA]</scope>
</reference>
<dbReference type="eggNOG" id="ENOG50331GU">
    <property type="taxonomic scope" value="Bacteria"/>
</dbReference>
<dbReference type="EMBL" id="DF820472">
    <property type="protein sequence ID" value="GAK60308.1"/>
    <property type="molecule type" value="Genomic_DNA"/>
</dbReference>
<dbReference type="STRING" id="1499967.U27_00199"/>
<keyword evidence="1" id="KW-0472">Membrane</keyword>
<evidence type="ECO:0000313" key="3">
    <source>
        <dbReference type="Proteomes" id="UP000030661"/>
    </source>
</evidence>
<proteinExistence type="predicted"/>
<gene>
    <name evidence="2" type="ORF">U27_00199</name>
</gene>
<evidence type="ECO:0000256" key="1">
    <source>
        <dbReference type="SAM" id="Phobius"/>
    </source>
</evidence>
<evidence type="ECO:0000313" key="2">
    <source>
        <dbReference type="EMBL" id="GAK60308.1"/>
    </source>
</evidence>
<dbReference type="HOGENOM" id="CLU_117627_1_0_0"/>
<accession>A0A081C6V3</accession>
<keyword evidence="1" id="KW-1133">Transmembrane helix</keyword>
<keyword evidence="1" id="KW-0812">Transmembrane</keyword>
<feature type="transmembrane region" description="Helical" evidence="1">
    <location>
        <begin position="77"/>
        <end position="98"/>
    </location>
</feature>
<protein>
    <submittedName>
        <fullName evidence="2">Uncharacterized protein</fullName>
    </submittedName>
</protein>
<feature type="transmembrane region" description="Helical" evidence="1">
    <location>
        <begin position="36"/>
        <end position="65"/>
    </location>
</feature>
<sequence>MKLLGSIPVFAFLLIAYNLAAFFGNYDMETLLTTQLFAFQLISGALFVLRVNDLLIVLGVIALYIEILKSTRTSKWSVIDHALSMLVFVIFLVEFIVFKPFGTATFFILTLMTMLDVIAGFTVTISSARRDFRVEQ</sequence>
<feature type="transmembrane region" description="Helical" evidence="1">
    <location>
        <begin position="104"/>
        <end position="125"/>
    </location>
</feature>
<organism evidence="2">
    <name type="scientific">Vecturithrix granuli</name>
    <dbReference type="NCBI Taxonomy" id="1499967"/>
    <lineage>
        <taxon>Bacteria</taxon>
        <taxon>Candidatus Moduliflexota</taxon>
        <taxon>Candidatus Vecturitrichia</taxon>
        <taxon>Candidatus Vecturitrichales</taxon>
        <taxon>Candidatus Vecturitrichaceae</taxon>
        <taxon>Candidatus Vecturithrix</taxon>
    </lineage>
</organism>